<feature type="domain" description="CBM1" evidence="3">
    <location>
        <begin position="496"/>
        <end position="532"/>
    </location>
</feature>
<evidence type="ECO:0000256" key="1">
    <source>
        <dbReference type="ARBA" id="ARBA00022729"/>
    </source>
</evidence>
<feature type="chain" id="PRO_5012734045" description="CBM1 domain-containing protein" evidence="2">
    <location>
        <begin position="21"/>
        <end position="534"/>
    </location>
</feature>
<reference evidence="4 5" key="1">
    <citation type="submission" date="2016-08" db="EMBL/GenBank/DDBJ databases">
        <title>A Parts List for Fungal Cellulosomes Revealed by Comparative Genomics.</title>
        <authorList>
            <consortium name="DOE Joint Genome Institute"/>
            <person name="Haitjema C.H."/>
            <person name="Gilmore S.P."/>
            <person name="Henske J.K."/>
            <person name="Solomon K.V."/>
            <person name="De Groot R."/>
            <person name="Kuo A."/>
            <person name="Mondo S.J."/>
            <person name="Salamov A.A."/>
            <person name="Labutti K."/>
            <person name="Zhao Z."/>
            <person name="Chiniquy J."/>
            <person name="Barry K."/>
            <person name="Brewer H.M."/>
            <person name="Purvine S.O."/>
            <person name="Wright A.T."/>
            <person name="Boxma B."/>
            <person name="Van Alen T."/>
            <person name="Hackstein J.H."/>
            <person name="Baker S.E."/>
            <person name="Grigoriev I.V."/>
            <person name="O'Malley M.A."/>
        </authorList>
    </citation>
    <scope>NUCLEOTIDE SEQUENCE [LARGE SCALE GENOMIC DNA]</scope>
    <source>
        <strain evidence="4 5">S4</strain>
    </source>
</reference>
<dbReference type="InterPro" id="IPR035971">
    <property type="entry name" value="CBD_sf"/>
</dbReference>
<keyword evidence="5" id="KW-1185">Reference proteome</keyword>
<dbReference type="Proteomes" id="UP000193944">
    <property type="component" value="Unassembled WGS sequence"/>
</dbReference>
<sequence>MQLNISLFLIYLVLLVYVNCSCIPTYSKSKAISSKVISSKTLPSNNLQKRYCTTTKVGCVMSTICGMVKSVPASFTKIDTNTLPSITKNTATLENINITTETVPTTSCPPKGNHLLKSSKCEYNGGVFHLSTITASYNGEPCTTVDGTCEYSSTKSIAKTISKTVPTIIPSTTSSVSRIPTNCPIKGNHLLKSSKCEYNGGVFHLSTITASYNGEPCTIVDGTCEYPSTKSIAKTTSKTVPTIIPTTTDIPNTITVIDNEPLPTIPYSTKTKVPTTSGISRTITNCPPKNIHLLKSSECVYHGGAFYQSTIISTYNGEPCYTIDGTCDYLKTKFISKTTSKTIPTIIPTTTDTETLTTIPYTTKTTKVPTTSGISRTITNCPPKNIHLLKSSECVYHGGAFYQSTIISTYNGEPCYTVDGTCDYLKTKFISKTTSKTIPTTTTTTTAKTIPTTTKCISGTITITEKEEETVTLRETITVTINGEKTSTAEKEDDKNCASQWAQCGGTDYNGPKCCKSGLICQKISNYYSQCIKK</sequence>
<proteinExistence type="predicted"/>
<dbReference type="SMART" id="SM00236">
    <property type="entry name" value="fCBD"/>
    <property type="match status" value="1"/>
</dbReference>
<name>A0A1Y1X6K6_9FUNG</name>
<dbReference type="PROSITE" id="PS51164">
    <property type="entry name" value="CBM1_2"/>
    <property type="match status" value="1"/>
</dbReference>
<evidence type="ECO:0000313" key="5">
    <source>
        <dbReference type="Proteomes" id="UP000193944"/>
    </source>
</evidence>
<dbReference type="SUPFAM" id="SSF57180">
    <property type="entry name" value="Cellulose-binding domain"/>
    <property type="match status" value="1"/>
</dbReference>
<reference evidence="4 5" key="2">
    <citation type="submission" date="2016-08" db="EMBL/GenBank/DDBJ databases">
        <title>Pervasive Adenine N6-methylation of Active Genes in Fungi.</title>
        <authorList>
            <consortium name="DOE Joint Genome Institute"/>
            <person name="Mondo S.J."/>
            <person name="Dannebaum R.O."/>
            <person name="Kuo R.C."/>
            <person name="Labutti K."/>
            <person name="Haridas S."/>
            <person name="Kuo A."/>
            <person name="Salamov A."/>
            <person name="Ahrendt S.R."/>
            <person name="Lipzen A."/>
            <person name="Sullivan W."/>
            <person name="Andreopoulos W.B."/>
            <person name="Clum A."/>
            <person name="Lindquist E."/>
            <person name="Daum C."/>
            <person name="Ramamoorthy G.K."/>
            <person name="Gryganskyi A."/>
            <person name="Culley D."/>
            <person name="Magnuson J.K."/>
            <person name="James T.Y."/>
            <person name="O'Malley M.A."/>
            <person name="Stajich J.E."/>
            <person name="Spatafora J.W."/>
            <person name="Visel A."/>
            <person name="Grigoriev I.V."/>
        </authorList>
    </citation>
    <scope>NUCLEOTIDE SEQUENCE [LARGE SCALE GENOMIC DNA]</scope>
    <source>
        <strain evidence="4 5">S4</strain>
    </source>
</reference>
<accession>A0A1Y1X6K6</accession>
<evidence type="ECO:0000313" key="4">
    <source>
        <dbReference type="EMBL" id="ORX81420.1"/>
    </source>
</evidence>
<dbReference type="AlphaFoldDB" id="A0A1Y1X6K6"/>
<dbReference type="InterPro" id="IPR000254">
    <property type="entry name" value="CBD"/>
</dbReference>
<evidence type="ECO:0000259" key="3">
    <source>
        <dbReference type="PROSITE" id="PS51164"/>
    </source>
</evidence>
<dbReference type="EMBL" id="MCFG01000119">
    <property type="protein sequence ID" value="ORX81420.1"/>
    <property type="molecule type" value="Genomic_DNA"/>
</dbReference>
<organism evidence="4 5">
    <name type="scientific">Anaeromyces robustus</name>
    <dbReference type="NCBI Taxonomy" id="1754192"/>
    <lineage>
        <taxon>Eukaryota</taxon>
        <taxon>Fungi</taxon>
        <taxon>Fungi incertae sedis</taxon>
        <taxon>Chytridiomycota</taxon>
        <taxon>Chytridiomycota incertae sedis</taxon>
        <taxon>Neocallimastigomycetes</taxon>
        <taxon>Neocallimastigales</taxon>
        <taxon>Neocallimastigaceae</taxon>
        <taxon>Anaeromyces</taxon>
    </lineage>
</organism>
<dbReference type="GO" id="GO:0005576">
    <property type="term" value="C:extracellular region"/>
    <property type="evidence" value="ECO:0007669"/>
    <property type="project" value="InterPro"/>
</dbReference>
<dbReference type="Pfam" id="PF00734">
    <property type="entry name" value="CBM_1"/>
    <property type="match status" value="1"/>
</dbReference>
<feature type="signal peptide" evidence="2">
    <location>
        <begin position="1"/>
        <end position="20"/>
    </location>
</feature>
<gene>
    <name evidence="4" type="ORF">BCR32DRAFT_327305</name>
</gene>
<comment type="caution">
    <text evidence="4">The sequence shown here is derived from an EMBL/GenBank/DDBJ whole genome shotgun (WGS) entry which is preliminary data.</text>
</comment>
<dbReference type="PROSITE" id="PS00562">
    <property type="entry name" value="CBM1_1"/>
    <property type="match status" value="1"/>
</dbReference>
<dbReference type="GO" id="GO:0030248">
    <property type="term" value="F:cellulose binding"/>
    <property type="evidence" value="ECO:0007669"/>
    <property type="project" value="InterPro"/>
</dbReference>
<dbReference type="GO" id="GO:0005975">
    <property type="term" value="P:carbohydrate metabolic process"/>
    <property type="evidence" value="ECO:0007669"/>
    <property type="project" value="InterPro"/>
</dbReference>
<keyword evidence="1 2" id="KW-0732">Signal</keyword>
<protein>
    <recommendedName>
        <fullName evidence="3">CBM1 domain-containing protein</fullName>
    </recommendedName>
</protein>
<dbReference type="OrthoDB" id="444269at2759"/>
<evidence type="ECO:0000256" key="2">
    <source>
        <dbReference type="SAM" id="SignalP"/>
    </source>
</evidence>